<evidence type="ECO:0000313" key="4">
    <source>
        <dbReference type="EMBL" id="CAF1078844.1"/>
    </source>
</evidence>
<dbReference type="EMBL" id="CAJNOM010000028">
    <property type="protein sequence ID" value="CAF0848910.1"/>
    <property type="molecule type" value="Genomic_DNA"/>
</dbReference>
<dbReference type="PANTHER" id="PTHR28208">
    <property type="entry name" value="PHOSPHATIDATE PHOSPHATASE APP1"/>
    <property type="match status" value="1"/>
</dbReference>
<feature type="transmembrane region" description="Helical" evidence="1">
    <location>
        <begin position="91"/>
        <end position="110"/>
    </location>
</feature>
<dbReference type="Proteomes" id="UP000663877">
    <property type="component" value="Unassembled WGS sequence"/>
</dbReference>
<feature type="domain" description="Phosphatidate phosphatase APP1 catalytic" evidence="2">
    <location>
        <begin position="281"/>
        <end position="432"/>
    </location>
</feature>
<comment type="caution">
    <text evidence="4">The sequence shown here is derived from an EMBL/GenBank/DDBJ whole genome shotgun (WGS) entry which is preliminary data.</text>
</comment>
<keyword evidence="1" id="KW-0812">Transmembrane</keyword>
<gene>
    <name evidence="4" type="ORF">BJG266_LOCUS20142</name>
    <name evidence="3" type="ORF">QVE165_LOCUS6726</name>
</gene>
<evidence type="ECO:0000256" key="1">
    <source>
        <dbReference type="SAM" id="Phobius"/>
    </source>
</evidence>
<evidence type="ECO:0000259" key="2">
    <source>
        <dbReference type="Pfam" id="PF09949"/>
    </source>
</evidence>
<dbReference type="EMBL" id="CAJNOI010000112">
    <property type="protein sequence ID" value="CAF1078844.1"/>
    <property type="molecule type" value="Genomic_DNA"/>
</dbReference>
<dbReference type="Pfam" id="PF09949">
    <property type="entry name" value="APP1_cat"/>
    <property type="match status" value="1"/>
</dbReference>
<reference evidence="4" key="1">
    <citation type="submission" date="2021-02" db="EMBL/GenBank/DDBJ databases">
        <authorList>
            <person name="Nowell W R."/>
        </authorList>
    </citation>
    <scope>NUCLEOTIDE SEQUENCE</scope>
</reference>
<sequence>MICIFLIVQGVCGLVVVLVYITVAVANCNPINTTFPLQLNGNVVKCIFVVTYWLLTFSIAWFAIGHIWIFRKTNVSSKGQFCETNVSTVSIIILLYGYILGIWYIGFSIWNNASILRWLQNIIRQRLEHNLISSFLFSNEKQLILVPSVAFRHRSNNSTNPSDDWMLYAQGWFFEENGIRAKFIRSIISPFVDNIDKKRISYFTGSGKKHKSLCIDGLTYEMCTKTDAHGLIKKQFQISNNDIKQLRIPGGKYGKIEYSVSALKQNMKTKGEIFLCDDNGISIISDIDDTIKITGVTSIRSVLRNTFAGTFHAVAGMSERYRHYESYYNATFHYLTASPDQLYPFLREFLDREQFPLGSYHMRHFSWFDIDFFQFFLSKSFIKQKTSILNMFIQETYSRKFILFGDIFQKDPEIYADIYRKYPERILKIFIRVSQLNEPNRLNKVFQQIPKSKWDIFVDGFDLPEHFF</sequence>
<keyword evidence="1" id="KW-1133">Transmembrane helix</keyword>
<dbReference type="AlphaFoldDB" id="A0A814MG06"/>
<name>A0A814MG06_9BILA</name>
<feature type="transmembrane region" description="Helical" evidence="1">
    <location>
        <begin position="50"/>
        <end position="70"/>
    </location>
</feature>
<dbReference type="InterPro" id="IPR052935">
    <property type="entry name" value="Mg2+_PAP"/>
</dbReference>
<proteinExistence type="predicted"/>
<keyword evidence="1" id="KW-0472">Membrane</keyword>
<evidence type="ECO:0000313" key="5">
    <source>
        <dbReference type="Proteomes" id="UP000663832"/>
    </source>
</evidence>
<dbReference type="OrthoDB" id="414243at2759"/>
<organism evidence="4 6">
    <name type="scientific">Adineta steineri</name>
    <dbReference type="NCBI Taxonomy" id="433720"/>
    <lineage>
        <taxon>Eukaryota</taxon>
        <taxon>Metazoa</taxon>
        <taxon>Spiralia</taxon>
        <taxon>Gnathifera</taxon>
        <taxon>Rotifera</taxon>
        <taxon>Eurotatoria</taxon>
        <taxon>Bdelloidea</taxon>
        <taxon>Adinetida</taxon>
        <taxon>Adinetidae</taxon>
        <taxon>Adineta</taxon>
    </lineage>
</organism>
<accession>A0A814MG06</accession>
<protein>
    <recommendedName>
        <fullName evidence="2">Phosphatidate phosphatase APP1 catalytic domain-containing protein</fullName>
    </recommendedName>
</protein>
<keyword evidence="5" id="KW-1185">Reference proteome</keyword>
<evidence type="ECO:0000313" key="3">
    <source>
        <dbReference type="EMBL" id="CAF0848910.1"/>
    </source>
</evidence>
<evidence type="ECO:0000313" key="6">
    <source>
        <dbReference type="Proteomes" id="UP000663877"/>
    </source>
</evidence>
<dbReference type="PANTHER" id="PTHR28208:SF1">
    <property type="entry name" value="FILAMENT ORGANIZATION PROTEIN APP1-LIKE, PUTATIVE (AFU_ORTHOLOGUE AFUA_1G06650)-RELATED"/>
    <property type="match status" value="1"/>
</dbReference>
<dbReference type="InterPro" id="IPR019236">
    <property type="entry name" value="APP1_cat"/>
</dbReference>
<dbReference type="Proteomes" id="UP000663832">
    <property type="component" value="Unassembled WGS sequence"/>
</dbReference>
<dbReference type="GO" id="GO:0008195">
    <property type="term" value="F:phosphatidate phosphatase activity"/>
    <property type="evidence" value="ECO:0007669"/>
    <property type="project" value="InterPro"/>
</dbReference>